<dbReference type="AlphaFoldDB" id="A0AAD9B2T9"/>
<evidence type="ECO:0000256" key="3">
    <source>
        <dbReference type="SAM" id="MobiDB-lite"/>
    </source>
</evidence>
<evidence type="ECO:0000259" key="4">
    <source>
        <dbReference type="SMART" id="SM00382"/>
    </source>
</evidence>
<feature type="compositionally biased region" description="Basic and acidic residues" evidence="3">
    <location>
        <begin position="355"/>
        <end position="366"/>
    </location>
</feature>
<dbReference type="InterPro" id="IPR027417">
    <property type="entry name" value="P-loop_NTPase"/>
</dbReference>
<feature type="region of interest" description="Disordered" evidence="3">
    <location>
        <begin position="348"/>
        <end position="390"/>
    </location>
</feature>
<dbReference type="Proteomes" id="UP001243330">
    <property type="component" value="Unassembled WGS sequence"/>
</dbReference>
<keyword evidence="6" id="KW-1185">Reference proteome</keyword>
<dbReference type="CDD" id="cd19481">
    <property type="entry name" value="RecA-like_protease"/>
    <property type="match status" value="1"/>
</dbReference>
<dbReference type="GO" id="GO:0005741">
    <property type="term" value="C:mitochondrial outer membrane"/>
    <property type="evidence" value="ECO:0007669"/>
    <property type="project" value="TreeGrafter"/>
</dbReference>
<evidence type="ECO:0000256" key="2">
    <source>
        <dbReference type="ARBA" id="ARBA00022840"/>
    </source>
</evidence>
<dbReference type="SMART" id="SM00382">
    <property type="entry name" value="AAA"/>
    <property type="match status" value="1"/>
</dbReference>
<dbReference type="SUPFAM" id="SSF52540">
    <property type="entry name" value="P-loop containing nucleoside triphosphate hydrolases"/>
    <property type="match status" value="1"/>
</dbReference>
<name>A0AAD9B2T9_9PEZI</name>
<dbReference type="EMBL" id="JAQOWY010000009">
    <property type="protein sequence ID" value="KAK1856369.1"/>
    <property type="molecule type" value="Genomic_DNA"/>
</dbReference>
<organism evidence="5 6">
    <name type="scientific">Colletotrichum chrysophilum</name>
    <dbReference type="NCBI Taxonomy" id="1836956"/>
    <lineage>
        <taxon>Eukaryota</taxon>
        <taxon>Fungi</taxon>
        <taxon>Dikarya</taxon>
        <taxon>Ascomycota</taxon>
        <taxon>Pezizomycotina</taxon>
        <taxon>Sordariomycetes</taxon>
        <taxon>Hypocreomycetidae</taxon>
        <taxon>Glomerellales</taxon>
        <taxon>Glomerellaceae</taxon>
        <taxon>Colletotrichum</taxon>
        <taxon>Colletotrichum gloeosporioides species complex</taxon>
    </lineage>
</organism>
<keyword evidence="1" id="KW-0547">Nucleotide-binding</keyword>
<comment type="caution">
    <text evidence="5">The sequence shown here is derived from an EMBL/GenBank/DDBJ whole genome shotgun (WGS) entry which is preliminary data.</text>
</comment>
<dbReference type="InterPro" id="IPR003959">
    <property type="entry name" value="ATPase_AAA_core"/>
</dbReference>
<feature type="domain" description="AAA+ ATPase" evidence="4">
    <location>
        <begin position="124"/>
        <end position="260"/>
    </location>
</feature>
<dbReference type="Gene3D" id="3.40.50.300">
    <property type="entry name" value="P-loop containing nucleotide triphosphate hydrolases"/>
    <property type="match status" value="1"/>
</dbReference>
<dbReference type="GO" id="GO:0005524">
    <property type="term" value="F:ATP binding"/>
    <property type="evidence" value="ECO:0007669"/>
    <property type="project" value="UniProtKB-KW"/>
</dbReference>
<dbReference type="GO" id="GO:0016887">
    <property type="term" value="F:ATP hydrolysis activity"/>
    <property type="evidence" value="ECO:0007669"/>
    <property type="project" value="InterPro"/>
</dbReference>
<gene>
    <name evidence="5" type="ORF">CCHR01_00940</name>
</gene>
<sequence length="390" mass="43895">MEAREKALEAWDGYYYHEYSECYGQANVESDINDSPPNDKWSNFPSRIHEKIHEIERADPRDINDRFYWEQRFLDLLVDPREVEKGWSDIAIDPQTEREICDVIAHHMDLAKPSTSYGILKSGNTGGALLYGPPGTGKTQLARVLACQPELVVICASSADIENKWAGEMPKAIRGLFNLGKLLAPSVIFIDEADSLFASRNSDTQMDWRRNNINQMLAEMDGMTKSAATPFVLLSTNHPSNLDPAVLRRVPTHLYLGLPSTALRIKLFDIFLREEIKTLAFMTHHYSGSDIRNMCVQAAIMCDTFVENEGQGKKRLLNRAVFEKALERTRPTATKASIAAIRSFAKSSDPATLRKMQDFEADELRTQRQHGSPLEDGAGDNAEPGKKFDI</sequence>
<evidence type="ECO:0000313" key="6">
    <source>
        <dbReference type="Proteomes" id="UP001243330"/>
    </source>
</evidence>
<accession>A0AAD9B2T9</accession>
<evidence type="ECO:0000256" key="1">
    <source>
        <dbReference type="ARBA" id="ARBA00022741"/>
    </source>
</evidence>
<reference evidence="5" key="1">
    <citation type="submission" date="2023-01" db="EMBL/GenBank/DDBJ databases">
        <title>Colletotrichum chrysophilum M932 genome sequence.</title>
        <authorList>
            <person name="Baroncelli R."/>
        </authorList>
    </citation>
    <scope>NUCLEOTIDE SEQUENCE</scope>
    <source>
        <strain evidence="5">M932</strain>
    </source>
</reference>
<dbReference type="InterPro" id="IPR003593">
    <property type="entry name" value="AAA+_ATPase"/>
</dbReference>
<protein>
    <submittedName>
        <fullName evidence="5">AAA family ATPase</fullName>
    </submittedName>
</protein>
<dbReference type="Pfam" id="PF00004">
    <property type="entry name" value="AAA"/>
    <property type="match status" value="1"/>
</dbReference>
<dbReference type="PANTHER" id="PTHR45644">
    <property type="entry name" value="AAA ATPASE, PUTATIVE (AFU_ORTHOLOGUE AFUA_2G12920)-RELATED-RELATED"/>
    <property type="match status" value="1"/>
</dbReference>
<proteinExistence type="predicted"/>
<keyword evidence="2" id="KW-0067">ATP-binding</keyword>
<dbReference type="PANTHER" id="PTHR45644:SF56">
    <property type="entry name" value="AAA ATPASE, PUTATIVE (AFU_ORTHOLOGUE AFUA_2G12920)-RELATED"/>
    <property type="match status" value="1"/>
</dbReference>
<dbReference type="InterPro" id="IPR051701">
    <property type="entry name" value="Mito_OM_Translocase_MSP1"/>
</dbReference>
<evidence type="ECO:0000313" key="5">
    <source>
        <dbReference type="EMBL" id="KAK1856369.1"/>
    </source>
</evidence>
<dbReference type="Gene3D" id="1.10.8.60">
    <property type="match status" value="1"/>
</dbReference>